<evidence type="ECO:0000256" key="1">
    <source>
        <dbReference type="SAM" id="MobiDB-lite"/>
    </source>
</evidence>
<dbReference type="Pfam" id="PF15324">
    <property type="entry name" value="TALPID3"/>
    <property type="match status" value="1"/>
</dbReference>
<accession>A0A7L2W2T4</accession>
<feature type="region of interest" description="Disordered" evidence="1">
    <location>
        <begin position="416"/>
        <end position="611"/>
    </location>
</feature>
<feature type="compositionally biased region" description="Low complexity" evidence="1">
    <location>
        <begin position="530"/>
        <end position="540"/>
    </location>
</feature>
<dbReference type="PANTHER" id="PTHR15721">
    <property type="entry name" value="KIAA0586 PROTEIN"/>
    <property type="match status" value="1"/>
</dbReference>
<feature type="compositionally biased region" description="Polar residues" evidence="1">
    <location>
        <begin position="442"/>
        <end position="451"/>
    </location>
</feature>
<dbReference type="OrthoDB" id="10057439at2759"/>
<dbReference type="InterPro" id="IPR029246">
    <property type="entry name" value="TALPID3"/>
</dbReference>
<evidence type="ECO:0000313" key="2">
    <source>
        <dbReference type="EMBL" id="NXS64385.1"/>
    </source>
</evidence>
<proteinExistence type="predicted"/>
<dbReference type="GO" id="GO:0036064">
    <property type="term" value="C:ciliary basal body"/>
    <property type="evidence" value="ECO:0007669"/>
    <property type="project" value="TreeGrafter"/>
</dbReference>
<evidence type="ECO:0000313" key="3">
    <source>
        <dbReference type="Proteomes" id="UP000520535"/>
    </source>
</evidence>
<sequence length="873" mass="94004">PVSGSAVVQNEDYLCNIYGKPIYQGHRSTLKKAPYLRFNSPSPKSKVQRPKVIEYVRGTKVKSARTQTCSRVQVITSPKRQHPLYALAQENQYLFSPSRDVPAASGPLEGHLIPMAIPLGQTQISNISVQPAGVVIGKPHPVTITTSLPPVPPKPPVEIKKPNIAVIEMRSEKKDPPQLSVQVLPNVDIDSVSSDSVSETHIVPGSEPALPPANAVIQTPEDTHSEEEDTKFPGTNLIDVTDVMQDQEEERDEIPEFFEPLLELNGQFKVASPKYNGPLFPPVASTPQQSSDVLDELIQRRETIENRLINWVEQEIMAKIISRMYPVQKEPVPSVSTSESEDSEAVPSDIVEVAGGGGFQLFINAGVPVDSEMISHFVNEALSETIATMLGNRQAQKAAPTTNVLPSRMITMESLVPTPLPTPQVTPPQTPPSEKELPVVNTPESPLSLTETRGDVSEHEKIKETGNVELPAATTRVGTPVATPVSTPPGTTTPTPPASECVSEEAKRENPKPPNPWGDAELPLEEEKPSPSAEEPLLPKAVEMSVANDEEPEALILPPQQPPAKSLQSLPGDPGHPSPAPTVSSGQSTQESSLTLTETETETADRPISEGEVLFSYGQMLPARGGGLPLPNIAESLSSTLQDANDMDYDPPSEGQVMRRADKSYQRDPVLTLLTKLNQAPVAAQGAMYHLEDSDDSSGELSEGQRPRLPRAAERMLMGHPVYLDHPTGTAENRPHRGFRSVSPGQVDHIGAEILGDADTSGGPVLMAELEPVSSPVLQAAQPSCRVTSLSEDLSQGESQGAAQVEPVRPRVIHVRRKSEEMQQEGEDAALHLNSQVSAAKVSVKLPPMSTDNQTQSVSSIHGDTDSSGTDTF</sequence>
<protein>
    <submittedName>
        <fullName evidence="2">TALD3 protein</fullName>
    </submittedName>
</protein>
<feature type="compositionally biased region" description="Basic and acidic residues" evidence="1">
    <location>
        <begin position="452"/>
        <end position="466"/>
    </location>
</feature>
<feature type="compositionally biased region" description="Low complexity" evidence="1">
    <location>
        <begin position="478"/>
        <end position="493"/>
    </location>
</feature>
<feature type="compositionally biased region" description="Polar residues" evidence="1">
    <location>
        <begin position="850"/>
        <end position="873"/>
    </location>
</feature>
<organism evidence="2 3">
    <name type="scientific">Brachypteracias leptosomus</name>
    <name type="common">short-legged ground-roller</name>
    <dbReference type="NCBI Taxonomy" id="135165"/>
    <lineage>
        <taxon>Eukaryota</taxon>
        <taxon>Metazoa</taxon>
        <taxon>Chordata</taxon>
        <taxon>Craniata</taxon>
        <taxon>Vertebrata</taxon>
        <taxon>Euteleostomi</taxon>
        <taxon>Archelosauria</taxon>
        <taxon>Archosauria</taxon>
        <taxon>Dinosauria</taxon>
        <taxon>Saurischia</taxon>
        <taxon>Theropoda</taxon>
        <taxon>Coelurosauria</taxon>
        <taxon>Aves</taxon>
        <taxon>Neognathae</taxon>
        <taxon>Neoaves</taxon>
        <taxon>Telluraves</taxon>
        <taxon>Coraciimorphae</taxon>
        <taxon>Coraciiformes</taxon>
        <taxon>Brachypteraciidae</taxon>
        <taxon>Brachypteracias</taxon>
    </lineage>
</organism>
<comment type="caution">
    <text evidence="2">The sequence shown here is derived from an EMBL/GenBank/DDBJ whole genome shotgun (WGS) entry which is preliminary data.</text>
</comment>
<reference evidence="2 3" key="1">
    <citation type="submission" date="2019-09" db="EMBL/GenBank/DDBJ databases">
        <title>Bird 10,000 Genomes (B10K) Project - Family phase.</title>
        <authorList>
            <person name="Zhang G."/>
        </authorList>
    </citation>
    <scope>NUCLEOTIDE SEQUENCE [LARGE SCALE GENOMIC DNA]</scope>
    <source>
        <strain evidence="2">B10K-DU-012-52</strain>
    </source>
</reference>
<dbReference type="GO" id="GO:0007224">
    <property type="term" value="P:smoothened signaling pathway"/>
    <property type="evidence" value="ECO:0007669"/>
    <property type="project" value="InterPro"/>
</dbReference>
<name>A0A7L2W2T4_9AVES</name>
<feature type="compositionally biased region" description="Pro residues" evidence="1">
    <location>
        <begin position="418"/>
        <end position="431"/>
    </location>
</feature>
<dbReference type="GO" id="GO:0005814">
    <property type="term" value="C:centriole"/>
    <property type="evidence" value="ECO:0007669"/>
    <property type="project" value="TreeGrafter"/>
</dbReference>
<dbReference type="AlphaFoldDB" id="A0A7L2W2T4"/>
<keyword evidence="3" id="KW-1185">Reference proteome</keyword>
<feature type="non-terminal residue" evidence="2">
    <location>
        <position position="873"/>
    </location>
</feature>
<dbReference type="Proteomes" id="UP000520535">
    <property type="component" value="Unassembled WGS sequence"/>
</dbReference>
<gene>
    <name evidence="2" type="primary">Talpid3_1</name>
    <name evidence="2" type="ORF">BRALEP_R06803</name>
</gene>
<feature type="compositionally biased region" description="Low complexity" evidence="1">
    <location>
        <begin position="584"/>
        <end position="598"/>
    </location>
</feature>
<feature type="non-terminal residue" evidence="2">
    <location>
        <position position="1"/>
    </location>
</feature>
<feature type="region of interest" description="Disordered" evidence="1">
    <location>
        <begin position="842"/>
        <end position="873"/>
    </location>
</feature>
<dbReference type="PANTHER" id="PTHR15721:SF2">
    <property type="entry name" value="PROTEIN TALPID3"/>
    <property type="match status" value="1"/>
</dbReference>
<dbReference type="EMBL" id="VYZX01034212">
    <property type="protein sequence ID" value="NXS64385.1"/>
    <property type="molecule type" value="Genomic_DNA"/>
</dbReference>